<reference evidence="2" key="1">
    <citation type="journal article" date="2013" name="Science">
        <title>The Amborella genome and the evolution of flowering plants.</title>
        <authorList>
            <consortium name="Amborella Genome Project"/>
        </authorList>
    </citation>
    <scope>NUCLEOTIDE SEQUENCE [LARGE SCALE GENOMIC DNA]</scope>
</reference>
<accession>W1P7A7</accession>
<dbReference type="AlphaFoldDB" id="W1P7A7"/>
<dbReference type="Gramene" id="ERN03481">
    <property type="protein sequence ID" value="ERN03481"/>
    <property type="gene ID" value="AMTR_s00003p00269240"/>
</dbReference>
<keyword evidence="2" id="KW-1185">Reference proteome</keyword>
<evidence type="ECO:0000313" key="2">
    <source>
        <dbReference type="Proteomes" id="UP000017836"/>
    </source>
</evidence>
<gene>
    <name evidence="1" type="ORF">AMTR_s00003p00269240</name>
</gene>
<name>W1P7A7_AMBTC</name>
<dbReference type="HOGENOM" id="CLU_1333538_0_0_1"/>
<dbReference type="EMBL" id="KI394358">
    <property type="protein sequence ID" value="ERN03481.1"/>
    <property type="molecule type" value="Genomic_DNA"/>
</dbReference>
<evidence type="ECO:0000313" key="1">
    <source>
        <dbReference type="EMBL" id="ERN03481.1"/>
    </source>
</evidence>
<proteinExistence type="predicted"/>
<dbReference type="Proteomes" id="UP000017836">
    <property type="component" value="Unassembled WGS sequence"/>
</dbReference>
<protein>
    <submittedName>
        <fullName evidence="1">Uncharacterized protein</fullName>
    </submittedName>
</protein>
<sequence>MGLQFTSADSTLSELGFQYRGPSFICERSKGRLFAIRRPTWKQLAREWGSWQAARAQGNRAVWAELAGGGRFQWGIVDGQLQPKEWGGVGGWLGIGQSWRLAGGGRFQWGIVDGQLQPKGMGQSWRSAQNRAELASTQGNRPESAPAQGNRIELESGSYAGGIRRSWRAAPLQWNGSELGWQPLQITLANNKNIIINQNKTLNFFL</sequence>
<organism evidence="1 2">
    <name type="scientific">Amborella trichopoda</name>
    <dbReference type="NCBI Taxonomy" id="13333"/>
    <lineage>
        <taxon>Eukaryota</taxon>
        <taxon>Viridiplantae</taxon>
        <taxon>Streptophyta</taxon>
        <taxon>Embryophyta</taxon>
        <taxon>Tracheophyta</taxon>
        <taxon>Spermatophyta</taxon>
        <taxon>Magnoliopsida</taxon>
        <taxon>Amborellales</taxon>
        <taxon>Amborellaceae</taxon>
        <taxon>Amborella</taxon>
    </lineage>
</organism>